<dbReference type="GO" id="GO:0005886">
    <property type="term" value="C:plasma membrane"/>
    <property type="evidence" value="ECO:0007669"/>
    <property type="project" value="UniProtKB-SubCell"/>
</dbReference>
<sequence length="160" mass="17733">MQFLSRIDRIIQAGLKWTLIILMIAITLSVAWGVFTRFILQNAATWTGEFSGFSLVWITFLGSAYAVYQKTHIRFESLFDMLPKSIGLVIQTIFNLSMLAFFAIVMILGFNLSIGAMSAETVSLPITKGIAYLVLPIGSAIMVIGFFSDTVNSFKRGDSK</sequence>
<protein>
    <submittedName>
        <fullName evidence="11">TRAP-type C4-dicarboxylate transport system, small permease component</fullName>
    </submittedName>
</protein>
<dbReference type="InterPro" id="IPR055348">
    <property type="entry name" value="DctQ"/>
</dbReference>
<feature type="transmembrane region" description="Helical" evidence="9">
    <location>
        <begin position="130"/>
        <end position="151"/>
    </location>
</feature>
<organism evidence="11 12">
    <name type="scientific">Desulfosporosinus lacus DSM 15449</name>
    <dbReference type="NCBI Taxonomy" id="1121420"/>
    <lineage>
        <taxon>Bacteria</taxon>
        <taxon>Bacillati</taxon>
        <taxon>Bacillota</taxon>
        <taxon>Clostridia</taxon>
        <taxon>Eubacteriales</taxon>
        <taxon>Desulfitobacteriaceae</taxon>
        <taxon>Desulfosporosinus</taxon>
    </lineage>
</organism>
<accession>A0A1M6C723</accession>
<dbReference type="PANTHER" id="PTHR35011">
    <property type="entry name" value="2,3-DIKETO-L-GULONATE TRAP TRANSPORTER SMALL PERMEASE PROTEIN YIAM"/>
    <property type="match status" value="1"/>
</dbReference>
<dbReference type="Proteomes" id="UP000183954">
    <property type="component" value="Unassembled WGS sequence"/>
</dbReference>
<keyword evidence="6 9" id="KW-1133">Transmembrane helix</keyword>
<keyword evidence="5 9" id="KW-0812">Transmembrane</keyword>
<evidence type="ECO:0000256" key="7">
    <source>
        <dbReference type="ARBA" id="ARBA00023136"/>
    </source>
</evidence>
<evidence type="ECO:0000256" key="5">
    <source>
        <dbReference type="ARBA" id="ARBA00022692"/>
    </source>
</evidence>
<feature type="transmembrane region" description="Helical" evidence="9">
    <location>
        <begin position="46"/>
        <end position="68"/>
    </location>
</feature>
<feature type="transmembrane region" description="Helical" evidence="9">
    <location>
        <begin position="88"/>
        <end position="110"/>
    </location>
</feature>
<evidence type="ECO:0000313" key="12">
    <source>
        <dbReference type="Proteomes" id="UP000183954"/>
    </source>
</evidence>
<reference evidence="12" key="1">
    <citation type="submission" date="2016-11" db="EMBL/GenBank/DDBJ databases">
        <authorList>
            <person name="Varghese N."/>
            <person name="Submissions S."/>
        </authorList>
    </citation>
    <scope>NUCLEOTIDE SEQUENCE [LARGE SCALE GENOMIC DNA]</scope>
    <source>
        <strain evidence="12">DSM 15449</strain>
    </source>
</reference>
<name>A0A1M6C723_9FIRM</name>
<comment type="subcellular location">
    <subcellularLocation>
        <location evidence="1">Cell inner membrane</location>
        <topology evidence="1">Multi-pass membrane protein</topology>
    </subcellularLocation>
</comment>
<dbReference type="OrthoDB" id="49066at2"/>
<dbReference type="AlphaFoldDB" id="A0A1M6C723"/>
<evidence type="ECO:0000256" key="8">
    <source>
        <dbReference type="ARBA" id="ARBA00038436"/>
    </source>
</evidence>
<keyword evidence="7 9" id="KW-0472">Membrane</keyword>
<evidence type="ECO:0000256" key="2">
    <source>
        <dbReference type="ARBA" id="ARBA00022448"/>
    </source>
</evidence>
<dbReference type="GO" id="GO:0015740">
    <property type="term" value="P:C4-dicarboxylate transport"/>
    <property type="evidence" value="ECO:0007669"/>
    <property type="project" value="TreeGrafter"/>
</dbReference>
<feature type="domain" description="Tripartite ATP-independent periplasmic transporters DctQ component" evidence="10">
    <location>
        <begin position="26"/>
        <end position="155"/>
    </location>
</feature>
<feature type="transmembrane region" description="Helical" evidence="9">
    <location>
        <begin position="20"/>
        <end position="40"/>
    </location>
</feature>
<evidence type="ECO:0000256" key="3">
    <source>
        <dbReference type="ARBA" id="ARBA00022475"/>
    </source>
</evidence>
<keyword evidence="12" id="KW-1185">Reference proteome</keyword>
<dbReference type="InterPro" id="IPR007387">
    <property type="entry name" value="TRAP_DctQ"/>
</dbReference>
<keyword evidence="2" id="KW-0813">Transport</keyword>
<dbReference type="STRING" id="1121420.SAMN02746098_04295"/>
<dbReference type="GO" id="GO:0022857">
    <property type="term" value="F:transmembrane transporter activity"/>
    <property type="evidence" value="ECO:0007669"/>
    <property type="project" value="TreeGrafter"/>
</dbReference>
<evidence type="ECO:0000313" key="11">
    <source>
        <dbReference type="EMBL" id="SHI56554.1"/>
    </source>
</evidence>
<proteinExistence type="inferred from homology"/>
<evidence type="ECO:0000256" key="1">
    <source>
        <dbReference type="ARBA" id="ARBA00004429"/>
    </source>
</evidence>
<evidence type="ECO:0000256" key="9">
    <source>
        <dbReference type="SAM" id="Phobius"/>
    </source>
</evidence>
<evidence type="ECO:0000256" key="4">
    <source>
        <dbReference type="ARBA" id="ARBA00022519"/>
    </source>
</evidence>
<dbReference type="Pfam" id="PF04290">
    <property type="entry name" value="DctQ"/>
    <property type="match status" value="1"/>
</dbReference>
<dbReference type="PANTHER" id="PTHR35011:SF11">
    <property type="entry name" value="TRAP TRANSPORTER SMALL PERMEASE PROTEIN"/>
    <property type="match status" value="1"/>
</dbReference>
<dbReference type="RefSeq" id="WP_073032048.1">
    <property type="nucleotide sequence ID" value="NZ_FQXJ01000020.1"/>
</dbReference>
<comment type="similarity">
    <text evidence="8">Belongs to the TRAP transporter small permease family.</text>
</comment>
<evidence type="ECO:0000256" key="6">
    <source>
        <dbReference type="ARBA" id="ARBA00022989"/>
    </source>
</evidence>
<dbReference type="EMBL" id="FQXJ01000020">
    <property type="protein sequence ID" value="SHI56554.1"/>
    <property type="molecule type" value="Genomic_DNA"/>
</dbReference>
<gene>
    <name evidence="11" type="ORF">SAMN02746098_04295</name>
</gene>
<keyword evidence="3" id="KW-1003">Cell membrane</keyword>
<keyword evidence="4" id="KW-0997">Cell inner membrane</keyword>
<evidence type="ECO:0000259" key="10">
    <source>
        <dbReference type="Pfam" id="PF04290"/>
    </source>
</evidence>